<evidence type="ECO:0000256" key="5">
    <source>
        <dbReference type="HAMAP-Rule" id="MF_02210"/>
    </source>
</evidence>
<dbReference type="NCBIfam" id="TIGR01575">
    <property type="entry name" value="rimI"/>
    <property type="match status" value="1"/>
</dbReference>
<evidence type="ECO:0000256" key="4">
    <source>
        <dbReference type="ARBA" id="ARBA00023315"/>
    </source>
</evidence>
<keyword evidence="4 5" id="KW-0012">Acyltransferase</keyword>
<dbReference type="KEGG" id="xoo:XOO0812"/>
<dbReference type="PANTHER" id="PTHR43420">
    <property type="entry name" value="ACETYLTRANSFERASE"/>
    <property type="match status" value="1"/>
</dbReference>
<dbReference type="GO" id="GO:0005737">
    <property type="term" value="C:cytoplasm"/>
    <property type="evidence" value="ECO:0007669"/>
    <property type="project" value="UniProtKB-SubCell"/>
</dbReference>
<dbReference type="Pfam" id="PF00583">
    <property type="entry name" value="Acetyltransf_1"/>
    <property type="match status" value="1"/>
</dbReference>
<comment type="subcellular location">
    <subcellularLocation>
        <location evidence="5">Cytoplasm</location>
    </subcellularLocation>
</comment>
<dbReference type="HAMAP" id="MF_02210">
    <property type="entry name" value="RimI"/>
    <property type="match status" value="1"/>
</dbReference>
<dbReference type="EC" id="2.3.1.266" evidence="5"/>
<comment type="caution">
    <text evidence="5">Lacks conserved residue(s) required for the propagation of feature annotation.</text>
</comment>
<evidence type="ECO:0000313" key="8">
    <source>
        <dbReference type="Proteomes" id="UP000006735"/>
    </source>
</evidence>
<dbReference type="STRING" id="291331.XOO0812"/>
<dbReference type="PROSITE" id="PS51186">
    <property type="entry name" value="GNAT"/>
    <property type="match status" value="1"/>
</dbReference>
<evidence type="ECO:0000259" key="6">
    <source>
        <dbReference type="PROSITE" id="PS51186"/>
    </source>
</evidence>
<dbReference type="SUPFAM" id="SSF55729">
    <property type="entry name" value="Acyl-CoA N-acyltransferases (Nat)"/>
    <property type="match status" value="1"/>
</dbReference>
<evidence type="ECO:0000256" key="1">
    <source>
        <dbReference type="ARBA" id="ARBA00005395"/>
    </source>
</evidence>
<feature type="domain" description="N-acetyltransferase" evidence="6">
    <location>
        <begin position="156"/>
        <end position="301"/>
    </location>
</feature>
<keyword evidence="3 5" id="KW-0808">Transferase</keyword>
<comment type="function">
    <text evidence="5">Acetylates the N-terminal alanine of ribosomal protein bS18.</text>
</comment>
<protein>
    <recommendedName>
        <fullName evidence="5">[Ribosomal protein bS18]-alanine N-acetyltransferase</fullName>
        <ecNumber evidence="5">2.3.1.266</ecNumber>
    </recommendedName>
</protein>
<dbReference type="EMBL" id="AE013598">
    <property type="protein sequence ID" value="AAW74066.1"/>
    <property type="molecule type" value="Genomic_DNA"/>
</dbReference>
<feature type="active site" description="Proton donor" evidence="5">
    <location>
        <position position="269"/>
    </location>
</feature>
<evidence type="ECO:0000313" key="7">
    <source>
        <dbReference type="EMBL" id="AAW74066.1"/>
    </source>
</evidence>
<dbReference type="Gene3D" id="3.40.630.30">
    <property type="match status" value="1"/>
</dbReference>
<evidence type="ECO:0000256" key="2">
    <source>
        <dbReference type="ARBA" id="ARBA00022490"/>
    </source>
</evidence>
<evidence type="ECO:0000256" key="3">
    <source>
        <dbReference type="ARBA" id="ARBA00022679"/>
    </source>
</evidence>
<organism evidence="7 8">
    <name type="scientific">Xanthomonas oryzae pv. oryzae (strain KACC10331 / KXO85)</name>
    <dbReference type="NCBI Taxonomy" id="291331"/>
    <lineage>
        <taxon>Bacteria</taxon>
        <taxon>Pseudomonadati</taxon>
        <taxon>Pseudomonadota</taxon>
        <taxon>Gammaproteobacteria</taxon>
        <taxon>Lysobacterales</taxon>
        <taxon>Lysobacteraceae</taxon>
        <taxon>Xanthomonas</taxon>
    </lineage>
</organism>
<dbReference type="InterPro" id="IPR050680">
    <property type="entry name" value="YpeA/RimI_acetyltransf"/>
</dbReference>
<sequence>MVRSAGVVSAGVGAHRVSGSRCGRCVACACRSCRARRDGRTGARGAWAAVCSGEYARRAAQRDGRSSRSATCAKHCASSGAATAQPRRHAGSSADGLVARVRLQSGRPCDTGLDGLLAVGRTARQSGCQACAVAAAARVAAASGPRVSALNVPQPTALRAMRESDLEVVMEIELRAYPFPWTRNIFRDCLQSGYPGWVMEQGGRVIGYGVISIAADEAHVLNVCIAPEAQSQGHGRVLLRALIKGACDRGARRAFLEVRPSNPSAIALYHSEGFNEIGRRPRYYPSHSGREDALVMAIELFFEGFS</sequence>
<dbReference type="InterPro" id="IPR006464">
    <property type="entry name" value="AcTrfase_RimI/Ard1"/>
</dbReference>
<dbReference type="AlphaFoldDB" id="Q5H4Q4"/>
<comment type="catalytic activity">
    <reaction evidence="5">
        <text>N-terminal L-alanyl-[ribosomal protein bS18] + acetyl-CoA = N-terminal N(alpha)-acetyl-L-alanyl-[ribosomal protein bS18] + CoA + H(+)</text>
        <dbReference type="Rhea" id="RHEA:43756"/>
        <dbReference type="Rhea" id="RHEA-COMP:10676"/>
        <dbReference type="Rhea" id="RHEA-COMP:10677"/>
        <dbReference type="ChEBI" id="CHEBI:15378"/>
        <dbReference type="ChEBI" id="CHEBI:57287"/>
        <dbReference type="ChEBI" id="CHEBI:57288"/>
        <dbReference type="ChEBI" id="CHEBI:64718"/>
        <dbReference type="ChEBI" id="CHEBI:83683"/>
        <dbReference type="EC" id="2.3.1.266"/>
    </reaction>
</comment>
<dbReference type="InterPro" id="IPR000182">
    <property type="entry name" value="GNAT_dom"/>
</dbReference>
<keyword evidence="2 5" id="KW-0963">Cytoplasm</keyword>
<name>Q5H4Q4_XANOR</name>
<comment type="similarity">
    <text evidence="1 5">Belongs to the acetyltransferase family. RimI subfamily.</text>
</comment>
<dbReference type="CDD" id="cd04301">
    <property type="entry name" value="NAT_SF"/>
    <property type="match status" value="1"/>
</dbReference>
<dbReference type="InterPro" id="IPR016181">
    <property type="entry name" value="Acyl_CoA_acyltransferase"/>
</dbReference>
<reference evidence="7 8" key="1">
    <citation type="journal article" date="2005" name="Nucleic Acids Res.">
        <title>The genome sequence of Xanthomonas oryzae pathovar oryzae KACC10331, the bacterial blight pathogen of rice.</title>
        <authorList>
            <person name="Lee B.M."/>
            <person name="Park Y.J."/>
            <person name="Park D.S."/>
            <person name="Kang H.W."/>
            <person name="Kim J.G."/>
            <person name="Song E.S."/>
            <person name="Park I.C."/>
            <person name="Yoon U.H."/>
            <person name="Hahn J.H."/>
            <person name="Koo B.S."/>
            <person name="Lee G.B."/>
            <person name="Kim H."/>
            <person name="Park H.S."/>
            <person name="Yoon K.O."/>
            <person name="Kim J.H."/>
            <person name="Jung C.H."/>
            <person name="Koh N.H."/>
            <person name="Seo J.S."/>
            <person name="Go S.J."/>
        </authorList>
    </citation>
    <scope>NUCLEOTIDE SEQUENCE [LARGE SCALE GENOMIC DNA]</scope>
    <source>
        <strain evidence="8">KACC10331 / KXO85</strain>
    </source>
</reference>
<accession>Q5H4Q4</accession>
<dbReference type="HOGENOM" id="CLU_908962_0_0_6"/>
<keyword evidence="8" id="KW-1185">Reference proteome</keyword>
<dbReference type="GO" id="GO:0008999">
    <property type="term" value="F:protein-N-terminal-alanine acetyltransferase activity"/>
    <property type="evidence" value="ECO:0007669"/>
    <property type="project" value="UniProtKB-UniRule"/>
</dbReference>
<gene>
    <name evidence="5 7" type="primary">rimI</name>
    <name evidence="7" type="ordered locus">XOO0812</name>
</gene>
<dbReference type="Proteomes" id="UP000006735">
    <property type="component" value="Chromosome"/>
</dbReference>
<dbReference type="InterPro" id="IPR043690">
    <property type="entry name" value="RimI"/>
</dbReference>
<feature type="active site" description="Proton acceptor" evidence="5">
    <location>
        <position position="257"/>
    </location>
</feature>
<dbReference type="PANTHER" id="PTHR43420:SF51">
    <property type="entry name" value="PEPTIDYL-LYSINE N-ACETYLTRANSFERASE YIAC"/>
    <property type="match status" value="1"/>
</dbReference>
<proteinExistence type="inferred from homology"/>
<feature type="binding site" evidence="5">
    <location>
        <position position="262"/>
    </location>
    <ligand>
        <name>acetyl-CoA</name>
        <dbReference type="ChEBI" id="CHEBI:57288"/>
    </ligand>
</feature>